<sequence>MDPIIQAQLLTAIFVVLLIFNVLASIYLCYYPRHACATLQYVFTCSCFLSWYRYGCNCKDFRSLRVLENDEPETALEIIVRTCEEWWYGPKGPPDPVQYYSPPTYESHEQQFHEQQPHELPRVEITSDSSGDRAAETVVDIENHTHMV</sequence>
<evidence type="ECO:0000313" key="2">
    <source>
        <dbReference type="Proteomes" id="UP000118435"/>
    </source>
</evidence>
<dbReference type="Proteomes" id="UP000118435">
    <property type="component" value="Segment"/>
</dbReference>
<accession>A0A0K1H014</accession>
<evidence type="ECO:0008006" key="3">
    <source>
        <dbReference type="Google" id="ProtNLM"/>
    </source>
</evidence>
<protein>
    <recommendedName>
        <fullName evidence="3">Rh165</fullName>
    </recommendedName>
</protein>
<gene>
    <name evidence="1" type="primary">CyO13 (Cy198)</name>
</gene>
<proteinExistence type="predicted"/>
<organism evidence="1 2">
    <name type="scientific">Cynomolgus macaque cytomegalovirus strain Mauritius</name>
    <dbReference type="NCBI Taxonomy" id="1690255"/>
    <lineage>
        <taxon>Viruses</taxon>
        <taxon>Duplodnaviria</taxon>
        <taxon>Heunggongvirae</taxon>
        <taxon>Peploviricota</taxon>
        <taxon>Herviviricetes</taxon>
        <taxon>Herpesvirales</taxon>
        <taxon>Orthoherpesviridae</taxon>
        <taxon>Betaherpesvirinae</taxon>
        <taxon>Cytomegalovirus</taxon>
        <taxon>Cytomegalovirus macacinebeta3</taxon>
    </lineage>
</organism>
<name>A0A0K1H014_9BETA</name>
<reference evidence="1 2" key="1">
    <citation type="journal article" date="2016" name="BMC Genomics">
        <title>A novel strain of cynomolgus macaque cytomegalovirus: implications for host-virus co-evolution.</title>
        <authorList>
            <person name="Russell J.N."/>
            <person name="Marsh A.K."/>
            <person name="Willer D.O."/>
            <person name="Ambagala A.P."/>
            <person name="Dzamba M."/>
            <person name="Chan J.K."/>
            <person name="Pilon R."/>
            <person name="Fournier J."/>
            <person name="Brudno M."/>
            <person name="Antony J.M."/>
            <person name="Sandstrom P."/>
            <person name="Evans B.J."/>
            <person name="MacDonald K.S."/>
        </authorList>
    </citation>
    <scope>NUCLEOTIDE SEQUENCE [LARGE SCALE GENOMIC DNA]</scope>
    <source>
        <strain evidence="1">Mauritius</strain>
    </source>
</reference>
<dbReference type="EMBL" id="KP796148">
    <property type="protein sequence ID" value="AKT72812.1"/>
    <property type="molecule type" value="Genomic_DNA"/>
</dbReference>
<evidence type="ECO:0000313" key="1">
    <source>
        <dbReference type="EMBL" id="AKT72812.1"/>
    </source>
</evidence>